<protein>
    <submittedName>
        <fullName evidence="2">Uncharacterized protein</fullName>
    </submittedName>
</protein>
<dbReference type="PANTHER" id="PTHR33240">
    <property type="entry name" value="OS08G0508500 PROTEIN"/>
    <property type="match status" value="1"/>
</dbReference>
<feature type="compositionally biased region" description="Polar residues" evidence="1">
    <location>
        <begin position="47"/>
        <end position="65"/>
    </location>
</feature>
<organism evidence="2 3">
    <name type="scientific">Solanum verrucosum</name>
    <dbReference type="NCBI Taxonomy" id="315347"/>
    <lineage>
        <taxon>Eukaryota</taxon>
        <taxon>Viridiplantae</taxon>
        <taxon>Streptophyta</taxon>
        <taxon>Embryophyta</taxon>
        <taxon>Tracheophyta</taxon>
        <taxon>Spermatophyta</taxon>
        <taxon>Magnoliopsida</taxon>
        <taxon>eudicotyledons</taxon>
        <taxon>Gunneridae</taxon>
        <taxon>Pentapetalae</taxon>
        <taxon>asterids</taxon>
        <taxon>lamiids</taxon>
        <taxon>Solanales</taxon>
        <taxon>Solanaceae</taxon>
        <taxon>Solanoideae</taxon>
        <taxon>Solaneae</taxon>
        <taxon>Solanum</taxon>
    </lineage>
</organism>
<keyword evidence="3" id="KW-1185">Reference proteome</keyword>
<accession>A0AAF0ZVH0</accession>
<evidence type="ECO:0000313" key="3">
    <source>
        <dbReference type="Proteomes" id="UP001234989"/>
    </source>
</evidence>
<proteinExistence type="predicted"/>
<dbReference type="EMBL" id="CP133621">
    <property type="protein sequence ID" value="WMV50419.1"/>
    <property type="molecule type" value="Genomic_DNA"/>
</dbReference>
<sequence>KTLEGSLEIDNHEENEVDSWTLVTHKKRRHQTVLRIRLPKTRAPRSDVNQLQSSKNGKPCTSQKIKGSLSRKVRRHITLDEFFPEKFFCGSQIGTTHVVSNTYETKERKGKHNATLTQEYQADGKVAPCCATSAFTDDDLLLGSKLHNRPLFVVGPIREQHLNRILIMVVRQFHQGGQRSIGKIRVGFSIGNVKSNTLIHVIDAKTSYNVLLGCPWVYENGVVLSTVHQCMKYMKDGEVVKIDADINPFTETESYFVNAKFYLDFGRANMEEHVEADSIDLKDSKVQWATIKMSKKRTEEVSIKLSPSKGNM</sequence>
<reference evidence="2" key="1">
    <citation type="submission" date="2023-08" db="EMBL/GenBank/DDBJ databases">
        <title>A de novo genome assembly of Solanum verrucosum Schlechtendal, a Mexican diploid species geographically isolated from the other diploid A-genome species in potato relatives.</title>
        <authorList>
            <person name="Hosaka K."/>
        </authorList>
    </citation>
    <scope>NUCLEOTIDE SEQUENCE</scope>
    <source>
        <tissue evidence="2">Young leaves</tissue>
    </source>
</reference>
<dbReference type="PANTHER" id="PTHR33240:SF15">
    <property type="entry name" value="GAG-PRO-LIKE PROTEIN"/>
    <property type="match status" value="1"/>
</dbReference>
<dbReference type="Proteomes" id="UP001234989">
    <property type="component" value="Chromosome 10"/>
</dbReference>
<feature type="non-terminal residue" evidence="2">
    <location>
        <position position="1"/>
    </location>
</feature>
<evidence type="ECO:0000256" key="1">
    <source>
        <dbReference type="SAM" id="MobiDB-lite"/>
    </source>
</evidence>
<gene>
    <name evidence="2" type="ORF">MTR67_043804</name>
</gene>
<feature type="region of interest" description="Disordered" evidence="1">
    <location>
        <begin position="41"/>
        <end position="67"/>
    </location>
</feature>
<evidence type="ECO:0000313" key="2">
    <source>
        <dbReference type="EMBL" id="WMV50419.1"/>
    </source>
</evidence>
<dbReference type="AlphaFoldDB" id="A0AAF0ZVH0"/>
<name>A0AAF0ZVH0_SOLVR</name>